<dbReference type="EMBL" id="VOAJ01004120">
    <property type="protein sequence ID" value="KAF0877641.1"/>
    <property type="molecule type" value="Genomic_DNA"/>
</dbReference>
<gene>
    <name evidence="3" type="primary">Fv4_1</name>
    <name evidence="3" type="ORF">FOF47_R04554</name>
</gene>
<feature type="non-terminal residue" evidence="3">
    <location>
        <position position="1"/>
    </location>
</feature>
<dbReference type="PANTHER" id="PTHR10424">
    <property type="entry name" value="VIRAL ENVELOPE PROTEIN"/>
    <property type="match status" value="1"/>
</dbReference>
<name>A0A6G1APS8_CROCR</name>
<dbReference type="AlphaFoldDB" id="A0A6G1APS8"/>
<dbReference type="Pfam" id="PF00429">
    <property type="entry name" value="TLV_coat"/>
    <property type="match status" value="1"/>
</dbReference>
<feature type="coiled-coil region" evidence="1">
    <location>
        <begin position="186"/>
        <end position="213"/>
    </location>
</feature>
<evidence type="ECO:0000256" key="2">
    <source>
        <dbReference type="SAM" id="Phobius"/>
    </source>
</evidence>
<feature type="transmembrane region" description="Helical" evidence="2">
    <location>
        <begin position="152"/>
        <end position="176"/>
    </location>
</feature>
<organism evidence="3 4">
    <name type="scientific">Crocuta crocuta</name>
    <name type="common">Spotted hyena</name>
    <dbReference type="NCBI Taxonomy" id="9678"/>
    <lineage>
        <taxon>Eukaryota</taxon>
        <taxon>Metazoa</taxon>
        <taxon>Chordata</taxon>
        <taxon>Craniata</taxon>
        <taxon>Vertebrata</taxon>
        <taxon>Euteleostomi</taxon>
        <taxon>Mammalia</taxon>
        <taxon>Eutheria</taxon>
        <taxon>Laurasiatheria</taxon>
        <taxon>Carnivora</taxon>
        <taxon>Feliformia</taxon>
        <taxon>Hyaenidae</taxon>
        <taxon>Crocuta</taxon>
    </lineage>
</organism>
<comment type="caution">
    <text evidence="3">The sequence shown here is derived from an EMBL/GenBank/DDBJ whole genome shotgun (WGS) entry which is preliminary data.</text>
</comment>
<proteinExistence type="predicted"/>
<keyword evidence="2" id="KW-0472">Membrane</keyword>
<dbReference type="Proteomes" id="UP000475037">
    <property type="component" value="Unassembled WGS sequence"/>
</dbReference>
<dbReference type="SUPFAM" id="SSF58069">
    <property type="entry name" value="Virus ectodomain"/>
    <property type="match status" value="1"/>
</dbReference>
<keyword evidence="2" id="KW-0812">Transmembrane</keyword>
<sequence length="234" mass="25802">MVHTFKVLNSTRPDLTESCWLCYNPKPPYYEGIATLNQYSTSNTSSECRWQQANTGRLILQSIMGQVPASHSHLCSHTEQILDNGYIIPPNQGWWACSMGLTPCVHSAVLNHNKDFCVLVQLVPLVVYHANEEIITSLNGSSYLMRTRREPITALTLTVLLGLGVTGAGTSISALATQSKNYQDLRMAIDTDIQNLENSIAHLQESLTSLAEVVLQNRRGLDLLFLQQGGLCAA</sequence>
<dbReference type="Gene3D" id="1.10.287.210">
    <property type="match status" value="1"/>
</dbReference>
<evidence type="ECO:0000313" key="3">
    <source>
        <dbReference type="EMBL" id="KAF0877641.1"/>
    </source>
</evidence>
<keyword evidence="4" id="KW-1185">Reference proteome</keyword>
<protein>
    <submittedName>
        <fullName evidence="3">ENV2 protein</fullName>
    </submittedName>
</protein>
<accession>A0A6G1APS8</accession>
<dbReference type="InterPro" id="IPR018154">
    <property type="entry name" value="TLV/ENV_coat_polyprotein"/>
</dbReference>
<evidence type="ECO:0000313" key="4">
    <source>
        <dbReference type="Proteomes" id="UP000475037"/>
    </source>
</evidence>
<keyword evidence="1" id="KW-0175">Coiled coil</keyword>
<dbReference type="PANTHER" id="PTHR10424:SF82">
    <property type="entry name" value="ENVELOPE GLYCOPROTEIN-RELATED"/>
    <property type="match status" value="1"/>
</dbReference>
<feature type="non-terminal residue" evidence="3">
    <location>
        <position position="234"/>
    </location>
</feature>
<keyword evidence="2" id="KW-1133">Transmembrane helix</keyword>
<evidence type="ECO:0000256" key="1">
    <source>
        <dbReference type="SAM" id="Coils"/>
    </source>
</evidence>
<reference evidence="3 4" key="1">
    <citation type="submission" date="2019-11" db="EMBL/GenBank/DDBJ databases">
        <authorList>
            <person name="Yang C."/>
            <person name="Li F."/>
        </authorList>
    </citation>
    <scope>NUCLEOTIDE SEQUENCE [LARGE SCALE GENOMIC DNA]</scope>
    <source>
        <strain evidence="3">KB4526</strain>
        <tissue evidence="3">Muscle</tissue>
    </source>
</reference>